<dbReference type="Proteomes" id="UP000610594">
    <property type="component" value="Unassembled WGS sequence"/>
</dbReference>
<keyword evidence="2" id="KW-1003">Cell membrane</keyword>
<comment type="subcellular location">
    <subcellularLocation>
        <location evidence="1">Cell membrane</location>
        <topology evidence="1">Multi-pass membrane protein</topology>
    </subcellularLocation>
</comment>
<organism evidence="8 9">
    <name type="scientific">Massilia genomosp. 1</name>
    <dbReference type="NCBI Taxonomy" id="2609280"/>
    <lineage>
        <taxon>Bacteria</taxon>
        <taxon>Pseudomonadati</taxon>
        <taxon>Pseudomonadota</taxon>
        <taxon>Betaproteobacteria</taxon>
        <taxon>Burkholderiales</taxon>
        <taxon>Oxalobacteraceae</taxon>
        <taxon>Telluria group</taxon>
        <taxon>Massilia</taxon>
    </lineage>
</organism>
<evidence type="ECO:0000256" key="4">
    <source>
        <dbReference type="ARBA" id="ARBA00022989"/>
    </source>
</evidence>
<keyword evidence="5 6" id="KW-0472">Membrane</keyword>
<protein>
    <submittedName>
        <fullName evidence="8">Type II secretion system F family protein</fullName>
    </submittedName>
</protein>
<dbReference type="PANTHER" id="PTHR35007">
    <property type="entry name" value="INTEGRAL MEMBRANE PROTEIN-RELATED"/>
    <property type="match status" value="1"/>
</dbReference>
<evidence type="ECO:0000256" key="2">
    <source>
        <dbReference type="ARBA" id="ARBA00022475"/>
    </source>
</evidence>
<accession>A0ABX0MHL4</accession>
<dbReference type="RefSeq" id="WP_167236445.1">
    <property type="nucleotide sequence ID" value="NZ_WHJF01000015.1"/>
</dbReference>
<reference evidence="8 9" key="1">
    <citation type="submission" date="2019-10" db="EMBL/GenBank/DDBJ databases">
        <title>Taxonomy of Antarctic Massilia spp.: description of Massilia rubra sp. nov., Massilia aquatica sp. nov., Massilia mucilaginosa sp. nov., Massilia frigida sp. nov. isolated from streams, lakes and regoliths.</title>
        <authorList>
            <person name="Holochova P."/>
            <person name="Sedlacek I."/>
            <person name="Kralova S."/>
            <person name="Maslanova I."/>
            <person name="Busse H.-J."/>
            <person name="Stankova E."/>
            <person name="Vrbovska V."/>
            <person name="Kovarovic V."/>
            <person name="Bartak M."/>
            <person name="Svec P."/>
            <person name="Pantucek R."/>
        </authorList>
    </citation>
    <scope>NUCLEOTIDE SEQUENCE [LARGE SCALE GENOMIC DNA]</scope>
    <source>
        <strain evidence="8 9">CCM 8694</strain>
    </source>
</reference>
<feature type="domain" description="Type II secretion system protein GspF" evidence="7">
    <location>
        <begin position="156"/>
        <end position="284"/>
    </location>
</feature>
<sequence length="302" mass="33052">MFVLAALVCLAVTAAIAGLYLLLVPSRELRRLEALGKSRAATDWRTTVAHAVGPFARVLAPSGDWQSSPLRLRFIHAGIRRADARLIYFGLKTVLPLVFAGCTWLLLRAFTSMDEMTVLMNLGIAALAGCYLPNVALWLRLRERKRDMFAHFPDAADLMLVCVEAGLGLDAALLRVAEEIGLSSRALAEELHLTNLEMRAGASRAQSLRNLALRTGIEEVGTFATMLAQSDKFGTSIGESLRVFSEDLRHKRQVRAEEHAAKVPTKMLIPLALFIFPAIIMVVLGPAMIVIVRTIMPILGAQ</sequence>
<comment type="caution">
    <text evidence="8">The sequence shown here is derived from an EMBL/GenBank/DDBJ whole genome shotgun (WGS) entry which is preliminary data.</text>
</comment>
<keyword evidence="4 6" id="KW-1133">Transmembrane helix</keyword>
<dbReference type="PANTHER" id="PTHR35007:SF2">
    <property type="entry name" value="PILUS ASSEMBLE PROTEIN"/>
    <property type="match status" value="1"/>
</dbReference>
<dbReference type="Pfam" id="PF00482">
    <property type="entry name" value="T2SSF"/>
    <property type="match status" value="1"/>
</dbReference>
<feature type="transmembrane region" description="Helical" evidence="6">
    <location>
        <begin position="86"/>
        <end position="107"/>
    </location>
</feature>
<feature type="transmembrane region" description="Helical" evidence="6">
    <location>
        <begin position="271"/>
        <end position="296"/>
    </location>
</feature>
<evidence type="ECO:0000256" key="5">
    <source>
        <dbReference type="ARBA" id="ARBA00023136"/>
    </source>
</evidence>
<dbReference type="InterPro" id="IPR018076">
    <property type="entry name" value="T2SS_GspF_dom"/>
</dbReference>
<feature type="transmembrane region" description="Helical" evidence="6">
    <location>
        <begin position="119"/>
        <end position="139"/>
    </location>
</feature>
<keyword evidence="3 6" id="KW-0812">Transmembrane</keyword>
<evidence type="ECO:0000256" key="1">
    <source>
        <dbReference type="ARBA" id="ARBA00004651"/>
    </source>
</evidence>
<evidence type="ECO:0000256" key="6">
    <source>
        <dbReference type="SAM" id="Phobius"/>
    </source>
</evidence>
<keyword evidence="9" id="KW-1185">Reference proteome</keyword>
<evidence type="ECO:0000259" key="7">
    <source>
        <dbReference type="Pfam" id="PF00482"/>
    </source>
</evidence>
<gene>
    <name evidence="8" type="ORF">F1735_08015</name>
</gene>
<proteinExistence type="predicted"/>
<feature type="transmembrane region" description="Helical" evidence="6">
    <location>
        <begin position="6"/>
        <end position="24"/>
    </location>
</feature>
<name>A0ABX0MHL4_9BURK</name>
<evidence type="ECO:0000313" key="9">
    <source>
        <dbReference type="Proteomes" id="UP000610594"/>
    </source>
</evidence>
<evidence type="ECO:0000256" key="3">
    <source>
        <dbReference type="ARBA" id="ARBA00022692"/>
    </source>
</evidence>
<dbReference type="EMBL" id="WHJF01000015">
    <property type="protein sequence ID" value="NHZ62250.1"/>
    <property type="molecule type" value="Genomic_DNA"/>
</dbReference>
<evidence type="ECO:0000313" key="8">
    <source>
        <dbReference type="EMBL" id="NHZ62250.1"/>
    </source>
</evidence>